<dbReference type="OrthoDB" id="2283419at2"/>
<gene>
    <name evidence="2" type="ORF">CBP76_12965</name>
</gene>
<dbReference type="RefSeq" id="WP_102197280.1">
    <property type="nucleotide sequence ID" value="NZ_NIPR01000064.1"/>
</dbReference>
<dbReference type="Proteomes" id="UP000235649">
    <property type="component" value="Unassembled WGS sequence"/>
</dbReference>
<dbReference type="EMBL" id="NIPR01000064">
    <property type="protein sequence ID" value="PMD67831.1"/>
    <property type="molecule type" value="Genomic_DNA"/>
</dbReference>
<proteinExistence type="predicted"/>
<name>A0A2N7AR51_9LACO</name>
<feature type="transmembrane region" description="Helical" evidence="1">
    <location>
        <begin position="178"/>
        <end position="206"/>
    </location>
</feature>
<accession>A0A2N7AR51</accession>
<organism evidence="2 3">
    <name type="scientific">Companilactobacillus nuruki</name>
    <dbReference type="NCBI Taxonomy" id="1993540"/>
    <lineage>
        <taxon>Bacteria</taxon>
        <taxon>Bacillati</taxon>
        <taxon>Bacillota</taxon>
        <taxon>Bacilli</taxon>
        <taxon>Lactobacillales</taxon>
        <taxon>Lactobacillaceae</taxon>
        <taxon>Companilactobacillus</taxon>
    </lineage>
</organism>
<keyword evidence="3" id="KW-1185">Reference proteome</keyword>
<evidence type="ECO:0000256" key="1">
    <source>
        <dbReference type="SAM" id="Phobius"/>
    </source>
</evidence>
<protein>
    <submittedName>
        <fullName evidence="2">Uncharacterized protein</fullName>
    </submittedName>
</protein>
<keyword evidence="1" id="KW-0472">Membrane</keyword>
<keyword evidence="1" id="KW-1133">Transmembrane helix</keyword>
<evidence type="ECO:0000313" key="3">
    <source>
        <dbReference type="Proteomes" id="UP000235649"/>
    </source>
</evidence>
<evidence type="ECO:0000313" key="2">
    <source>
        <dbReference type="EMBL" id="PMD67831.1"/>
    </source>
</evidence>
<dbReference type="AlphaFoldDB" id="A0A2N7AR51"/>
<keyword evidence="1" id="KW-0812">Transmembrane</keyword>
<comment type="caution">
    <text evidence="2">The sequence shown here is derived from an EMBL/GenBank/DDBJ whole genome shotgun (WGS) entry which is preliminary data.</text>
</comment>
<reference evidence="2 3" key="1">
    <citation type="submission" date="2017-05" db="EMBL/GenBank/DDBJ databases">
        <title>Lactobacillus nurukis nov., sp. nov., isolated from nuruk.</title>
        <authorList>
            <person name="Kim S.-J."/>
        </authorList>
    </citation>
    <scope>NUCLEOTIDE SEQUENCE [LARGE SCALE GENOMIC DNA]</scope>
    <source>
        <strain evidence="2 3">SYF10-1a</strain>
    </source>
</reference>
<sequence length="227" mass="26482">MTILTNKKITLNKDTRTFIQEYINYVRDVNPEDIYEGLNNKQIIGNKFIFKMYQLENLDLANVDLHIENNRVFVLARFWNSQIINIGSIPLSGSLKIILNQEFYPILKITGGKYKKVVTDTYGEDTIVDDFEPYQLTLEIHKADQTTYKSQRIDEIYHRTFKNEHQLVTLSKNLMRCFAIFGLLLGLGFMFLGFFLTGLMVIIAFFGVNSYTLLLADVHMQEQRQRA</sequence>